<evidence type="ECO:0000313" key="3">
    <source>
        <dbReference type="Proteomes" id="UP000006352"/>
    </source>
</evidence>
<accession>J4GXX5</accession>
<keyword evidence="1" id="KW-1133">Transmembrane helix</keyword>
<dbReference type="InParanoid" id="J4GXX5"/>
<dbReference type="Proteomes" id="UP000006352">
    <property type="component" value="Unassembled WGS sequence"/>
</dbReference>
<keyword evidence="1" id="KW-0472">Membrane</keyword>
<protein>
    <submittedName>
        <fullName evidence="2">Uncharacterized protein</fullName>
    </submittedName>
</protein>
<evidence type="ECO:0000256" key="1">
    <source>
        <dbReference type="SAM" id="Phobius"/>
    </source>
</evidence>
<sequence length="115" mass="12702">MTTSSFESSTTPWTVSTLINPVESIVADNTLVLTTLLGLLLITLLSVLSLALTFPLLLHINIKHLAYKHQWAFNIAATVQCPLQPTVTHQPIITTHCNQNQLGGVYFEYIKDPSN</sequence>
<feature type="transmembrane region" description="Helical" evidence="1">
    <location>
        <begin position="31"/>
        <end position="58"/>
    </location>
</feature>
<dbReference type="HOGENOM" id="CLU_2109065_0_0_1"/>
<evidence type="ECO:0000313" key="2">
    <source>
        <dbReference type="EMBL" id="CCM06795.1"/>
    </source>
</evidence>
<dbReference type="AlphaFoldDB" id="J4GXX5"/>
<organism evidence="2 3">
    <name type="scientific">Fibroporia radiculosa</name>
    <dbReference type="NCBI Taxonomy" id="599839"/>
    <lineage>
        <taxon>Eukaryota</taxon>
        <taxon>Fungi</taxon>
        <taxon>Dikarya</taxon>
        <taxon>Basidiomycota</taxon>
        <taxon>Agaricomycotina</taxon>
        <taxon>Agaricomycetes</taxon>
        <taxon>Polyporales</taxon>
        <taxon>Fibroporiaceae</taxon>
        <taxon>Fibroporia</taxon>
    </lineage>
</organism>
<dbReference type="GeneID" id="24101695"/>
<keyword evidence="1" id="KW-0812">Transmembrane</keyword>
<dbReference type="RefSeq" id="XP_012176816.1">
    <property type="nucleotide sequence ID" value="XM_012321426.1"/>
</dbReference>
<keyword evidence="3" id="KW-1185">Reference proteome</keyword>
<reference evidence="2 3" key="1">
    <citation type="journal article" date="2012" name="Appl. Environ. Microbiol.">
        <title>Short-read sequencing for genomic analysis of the brown rot fungus Fibroporia radiculosa.</title>
        <authorList>
            <person name="Tang J.D."/>
            <person name="Perkins A.D."/>
            <person name="Sonstegard T.S."/>
            <person name="Schroeder S.G."/>
            <person name="Burgess S.C."/>
            <person name="Diehl S.V."/>
        </authorList>
    </citation>
    <scope>NUCLEOTIDE SEQUENCE [LARGE SCALE GENOMIC DNA]</scope>
    <source>
        <strain evidence="2 3">TFFH 294</strain>
    </source>
</reference>
<proteinExistence type="predicted"/>
<gene>
    <name evidence="2" type="ORF">FIBRA_09095</name>
</gene>
<name>J4GXX5_9APHY</name>
<dbReference type="EMBL" id="HE797504">
    <property type="protein sequence ID" value="CCM06795.1"/>
    <property type="molecule type" value="Genomic_DNA"/>
</dbReference>